<sequence>MNESFDTPIFNQTYEIYKEIYCLRSTIPKNDRYTIWQKVENTTLDVLEKILIAIGFSKNEKSDILEEASKKLNMLRVFIRLSKDVKAIDNNKYIMLQEKLDEIGRMLGGWIKSLK</sequence>
<reference evidence="2 3" key="1">
    <citation type="journal article" date="2015" name="Nature">
        <title>rRNA introns, odd ribosomes, and small enigmatic genomes across a large radiation of phyla.</title>
        <authorList>
            <person name="Brown C.T."/>
            <person name="Hug L.A."/>
            <person name="Thomas B.C."/>
            <person name="Sharon I."/>
            <person name="Castelle C.J."/>
            <person name="Singh A."/>
            <person name="Wilkins M.J."/>
            <person name="Williams K.H."/>
            <person name="Banfield J.F."/>
        </authorList>
    </citation>
    <scope>NUCLEOTIDE SEQUENCE [LARGE SCALE GENOMIC DNA]</scope>
</reference>
<dbReference type="NCBIfam" id="TIGR02436">
    <property type="entry name" value="four helix bundle protein"/>
    <property type="match status" value="1"/>
</dbReference>
<dbReference type="Proteomes" id="UP000034562">
    <property type="component" value="Unassembled WGS sequence"/>
</dbReference>
<dbReference type="InterPro" id="IPR055360">
    <property type="entry name" value="bAvd"/>
</dbReference>
<dbReference type="CDD" id="cd16376">
    <property type="entry name" value="Avd_like"/>
    <property type="match status" value="1"/>
</dbReference>
<feature type="domain" description="bAvd-like" evidence="1">
    <location>
        <begin position="11"/>
        <end position="113"/>
    </location>
</feature>
<dbReference type="AlphaFoldDB" id="A0A0G0T1N8"/>
<dbReference type="STRING" id="1618563.UU12_C0012G0019"/>
<name>A0A0G0T1N8_9BACT</name>
<dbReference type="Gene3D" id="1.20.1440.60">
    <property type="entry name" value="23S rRNA-intervening sequence"/>
    <property type="match status" value="1"/>
</dbReference>
<evidence type="ECO:0000259" key="1">
    <source>
        <dbReference type="Pfam" id="PF22296"/>
    </source>
</evidence>
<comment type="caution">
    <text evidence="2">The sequence shown here is derived from an EMBL/GenBank/DDBJ whole genome shotgun (WGS) entry which is preliminary data.</text>
</comment>
<evidence type="ECO:0000313" key="2">
    <source>
        <dbReference type="EMBL" id="KKR70963.1"/>
    </source>
</evidence>
<dbReference type="NCBIfam" id="NF033474">
    <property type="entry name" value="DivGenRetAVD"/>
    <property type="match status" value="1"/>
</dbReference>
<accession>A0A0G0T1N8</accession>
<dbReference type="EMBL" id="LBZK01000012">
    <property type="protein sequence ID" value="KKR70963.1"/>
    <property type="molecule type" value="Genomic_DNA"/>
</dbReference>
<organism evidence="2 3">
    <name type="scientific">Candidatus Woesebacteria bacterium GW2011_GWA2_40_7b</name>
    <dbReference type="NCBI Taxonomy" id="1618563"/>
    <lineage>
        <taxon>Bacteria</taxon>
        <taxon>Candidatus Woeseibacteriota</taxon>
    </lineage>
</organism>
<gene>
    <name evidence="2" type="ORF">UU12_C0012G0019</name>
</gene>
<dbReference type="InterPro" id="IPR012657">
    <property type="entry name" value="23S_rRNA-intervening_sequence"/>
</dbReference>
<dbReference type="Pfam" id="PF22296">
    <property type="entry name" value="bAvd"/>
    <property type="match status" value="1"/>
</dbReference>
<dbReference type="SUPFAM" id="SSF158446">
    <property type="entry name" value="IVS-encoded protein-like"/>
    <property type="match status" value="1"/>
</dbReference>
<dbReference type="InterPro" id="IPR036583">
    <property type="entry name" value="23S_rRNA_IVS_sf"/>
</dbReference>
<proteinExistence type="predicted"/>
<evidence type="ECO:0000313" key="3">
    <source>
        <dbReference type="Proteomes" id="UP000034562"/>
    </source>
</evidence>
<protein>
    <recommendedName>
        <fullName evidence="1">bAvd-like domain-containing protein</fullName>
    </recommendedName>
</protein>